<dbReference type="InterPro" id="IPR021137">
    <property type="entry name" value="Ribosomal_bL35-like"/>
</dbReference>
<protein>
    <recommendedName>
        <fullName evidence="4">Large ribosomal subunit protein bL35</fullName>
    </recommendedName>
</protein>
<organism evidence="6 7">
    <name type="scientific">Candidatus Collierbacteria bacterium RIFOXYB1_FULL_49_13</name>
    <dbReference type="NCBI Taxonomy" id="1817728"/>
    <lineage>
        <taxon>Bacteria</taxon>
        <taxon>Candidatus Collieribacteriota</taxon>
    </lineage>
</organism>
<dbReference type="InterPro" id="IPR001706">
    <property type="entry name" value="Ribosomal_bL35"/>
</dbReference>
<dbReference type="GO" id="GO:0003735">
    <property type="term" value="F:structural constituent of ribosome"/>
    <property type="evidence" value="ECO:0007669"/>
    <property type="project" value="InterPro"/>
</dbReference>
<dbReference type="GO" id="GO:1990904">
    <property type="term" value="C:ribonucleoprotein complex"/>
    <property type="evidence" value="ECO:0007669"/>
    <property type="project" value="UniProtKB-KW"/>
</dbReference>
<proteinExistence type="inferred from homology"/>
<evidence type="ECO:0000256" key="1">
    <source>
        <dbReference type="ARBA" id="ARBA00006598"/>
    </source>
</evidence>
<dbReference type="PRINTS" id="PR00064">
    <property type="entry name" value="RIBOSOMALL35"/>
</dbReference>
<evidence type="ECO:0000256" key="2">
    <source>
        <dbReference type="ARBA" id="ARBA00022980"/>
    </source>
</evidence>
<dbReference type="InterPro" id="IPR037229">
    <property type="entry name" value="Ribosomal_bL35_sf"/>
</dbReference>
<dbReference type="HAMAP" id="MF_00514">
    <property type="entry name" value="Ribosomal_bL35"/>
    <property type="match status" value="1"/>
</dbReference>
<dbReference type="Pfam" id="PF01632">
    <property type="entry name" value="Ribosomal_L35p"/>
    <property type="match status" value="1"/>
</dbReference>
<evidence type="ECO:0000313" key="6">
    <source>
        <dbReference type="EMBL" id="OGD79912.1"/>
    </source>
</evidence>
<evidence type="ECO:0000256" key="4">
    <source>
        <dbReference type="HAMAP-Rule" id="MF_00514"/>
    </source>
</evidence>
<reference evidence="6 7" key="1">
    <citation type="journal article" date="2016" name="Nat. Commun.">
        <title>Thousands of microbial genomes shed light on interconnected biogeochemical processes in an aquifer system.</title>
        <authorList>
            <person name="Anantharaman K."/>
            <person name="Brown C.T."/>
            <person name="Hug L.A."/>
            <person name="Sharon I."/>
            <person name="Castelle C.J."/>
            <person name="Probst A.J."/>
            <person name="Thomas B.C."/>
            <person name="Singh A."/>
            <person name="Wilkins M.J."/>
            <person name="Karaoz U."/>
            <person name="Brodie E.L."/>
            <person name="Williams K.H."/>
            <person name="Hubbard S.S."/>
            <person name="Banfield J.F."/>
        </authorList>
    </citation>
    <scope>NUCLEOTIDE SEQUENCE [LARGE SCALE GENOMIC DNA]</scope>
</reference>
<dbReference type="GO" id="GO:0005840">
    <property type="term" value="C:ribosome"/>
    <property type="evidence" value="ECO:0007669"/>
    <property type="project" value="UniProtKB-KW"/>
</dbReference>
<name>A0A1F5FK15_9BACT</name>
<dbReference type="EMBL" id="MFAM01000005">
    <property type="protein sequence ID" value="OGD79912.1"/>
    <property type="molecule type" value="Genomic_DNA"/>
</dbReference>
<dbReference type="Proteomes" id="UP000176682">
    <property type="component" value="Unassembled WGS sequence"/>
</dbReference>
<keyword evidence="2 4" id="KW-0689">Ribosomal protein</keyword>
<comment type="caution">
    <text evidence="6">The sequence shown here is derived from an EMBL/GenBank/DDBJ whole genome shotgun (WGS) entry which is preliminary data.</text>
</comment>
<keyword evidence="3 4" id="KW-0687">Ribonucleoprotein</keyword>
<comment type="similarity">
    <text evidence="1 4 5">Belongs to the bacterial ribosomal protein bL35 family.</text>
</comment>
<dbReference type="SUPFAM" id="SSF143034">
    <property type="entry name" value="L35p-like"/>
    <property type="match status" value="1"/>
</dbReference>
<dbReference type="NCBIfam" id="TIGR00001">
    <property type="entry name" value="rpmI_bact"/>
    <property type="match status" value="1"/>
</dbReference>
<dbReference type="Gene3D" id="4.10.410.60">
    <property type="match status" value="1"/>
</dbReference>
<evidence type="ECO:0000256" key="5">
    <source>
        <dbReference type="RuleBase" id="RU000568"/>
    </source>
</evidence>
<gene>
    <name evidence="4" type="primary">rpmI</name>
    <name evidence="6" type="ORF">A2368_02460</name>
</gene>
<accession>A0A1F5FK15</accession>
<dbReference type="GO" id="GO:0006412">
    <property type="term" value="P:translation"/>
    <property type="evidence" value="ECO:0007669"/>
    <property type="project" value="UniProtKB-UniRule"/>
</dbReference>
<dbReference type="AlphaFoldDB" id="A0A1F5FK15"/>
<evidence type="ECO:0000256" key="3">
    <source>
        <dbReference type="ARBA" id="ARBA00023274"/>
    </source>
</evidence>
<evidence type="ECO:0000313" key="7">
    <source>
        <dbReference type="Proteomes" id="UP000176682"/>
    </source>
</evidence>
<sequence length="64" mass="7852">MIKSKTRSIVKKRFKVTSTGKILRRTPNMRHLRRRKSKKQIRRYRHYVEVTGAMAKKIRQMMHI</sequence>